<comment type="caution">
    <text evidence="1">The sequence shown here is derived from an EMBL/GenBank/DDBJ whole genome shotgun (WGS) entry which is preliminary data.</text>
</comment>
<dbReference type="Proteomes" id="UP001175226">
    <property type="component" value="Unassembled WGS sequence"/>
</dbReference>
<dbReference type="AlphaFoldDB" id="A0AA39JD19"/>
<evidence type="ECO:0000313" key="2">
    <source>
        <dbReference type="Proteomes" id="UP001175226"/>
    </source>
</evidence>
<proteinExistence type="predicted"/>
<gene>
    <name evidence="1" type="ORF">EV421DRAFT_1821280</name>
</gene>
<reference evidence="1" key="1">
    <citation type="submission" date="2023-06" db="EMBL/GenBank/DDBJ databases">
        <authorList>
            <consortium name="Lawrence Berkeley National Laboratory"/>
            <person name="Ahrendt S."/>
            <person name="Sahu N."/>
            <person name="Indic B."/>
            <person name="Wong-Bajracharya J."/>
            <person name="Merenyi Z."/>
            <person name="Ke H.-M."/>
            <person name="Monk M."/>
            <person name="Kocsube S."/>
            <person name="Drula E."/>
            <person name="Lipzen A."/>
            <person name="Balint B."/>
            <person name="Henrissat B."/>
            <person name="Andreopoulos B."/>
            <person name="Martin F.M."/>
            <person name="Harder C.B."/>
            <person name="Rigling D."/>
            <person name="Ford K.L."/>
            <person name="Foster G.D."/>
            <person name="Pangilinan J."/>
            <person name="Papanicolaou A."/>
            <person name="Barry K."/>
            <person name="LaButti K."/>
            <person name="Viragh M."/>
            <person name="Koriabine M."/>
            <person name="Yan M."/>
            <person name="Riley R."/>
            <person name="Champramary S."/>
            <person name="Plett K.L."/>
            <person name="Tsai I.J."/>
            <person name="Slot J."/>
            <person name="Sipos G."/>
            <person name="Plett J."/>
            <person name="Nagy L.G."/>
            <person name="Grigoriev I.V."/>
        </authorList>
    </citation>
    <scope>NUCLEOTIDE SEQUENCE</scope>
    <source>
        <strain evidence="1">FPL87.14</strain>
    </source>
</reference>
<dbReference type="EMBL" id="JAUEPT010000039">
    <property type="protein sequence ID" value="KAK0439104.1"/>
    <property type="molecule type" value="Genomic_DNA"/>
</dbReference>
<sequence>MARAIPKDTNLDLIRIEMLNLGAEYVWLDVLCLRQECGPREDLRAEEWKLDRLTIGHVYRMATEVVCYFSGLGRPCILKEGDLDSDRSWFRRAWTLQDVGKTKIIAGDTSDSPLHAKPPEQDRAYEEMLLRVQKQLESSKGMMWDERHVFDVLADMQRRVSTQPVDKIAGLAFPLRSATIPAYYEVGSLEDAWVALVDTMGAKY</sequence>
<name>A0AA39JD19_9AGAR</name>
<evidence type="ECO:0008006" key="3">
    <source>
        <dbReference type="Google" id="ProtNLM"/>
    </source>
</evidence>
<protein>
    <recommendedName>
        <fullName evidence="3">Heterokaryon incompatibility domain-containing protein</fullName>
    </recommendedName>
</protein>
<organism evidence="1 2">
    <name type="scientific">Armillaria borealis</name>
    <dbReference type="NCBI Taxonomy" id="47425"/>
    <lineage>
        <taxon>Eukaryota</taxon>
        <taxon>Fungi</taxon>
        <taxon>Dikarya</taxon>
        <taxon>Basidiomycota</taxon>
        <taxon>Agaricomycotina</taxon>
        <taxon>Agaricomycetes</taxon>
        <taxon>Agaricomycetidae</taxon>
        <taxon>Agaricales</taxon>
        <taxon>Marasmiineae</taxon>
        <taxon>Physalacriaceae</taxon>
        <taxon>Armillaria</taxon>
    </lineage>
</organism>
<evidence type="ECO:0000313" key="1">
    <source>
        <dbReference type="EMBL" id="KAK0439104.1"/>
    </source>
</evidence>
<accession>A0AA39JD19</accession>
<keyword evidence="2" id="KW-1185">Reference proteome</keyword>